<organism evidence="17 18">
    <name type="scientific">Mesobacillus campisalis</name>
    <dbReference type="NCBI Taxonomy" id="1408103"/>
    <lineage>
        <taxon>Bacteria</taxon>
        <taxon>Bacillati</taxon>
        <taxon>Bacillota</taxon>
        <taxon>Bacilli</taxon>
        <taxon>Bacillales</taxon>
        <taxon>Bacillaceae</taxon>
        <taxon>Mesobacillus</taxon>
    </lineage>
</organism>
<dbReference type="Gene3D" id="1.10.287.130">
    <property type="match status" value="1"/>
</dbReference>
<evidence type="ECO:0000256" key="12">
    <source>
        <dbReference type="PROSITE-ProRule" id="PRU00169"/>
    </source>
</evidence>
<dbReference type="GO" id="GO:0005886">
    <property type="term" value="C:plasma membrane"/>
    <property type="evidence" value="ECO:0007669"/>
    <property type="project" value="UniProtKB-SubCell"/>
</dbReference>
<dbReference type="InterPro" id="IPR003661">
    <property type="entry name" value="HisK_dim/P_dom"/>
</dbReference>
<dbReference type="EMBL" id="LAYY01000016">
    <property type="protein sequence ID" value="KKK37220.1"/>
    <property type="molecule type" value="Genomic_DNA"/>
</dbReference>
<dbReference type="InterPro" id="IPR036097">
    <property type="entry name" value="HisK_dim/P_sf"/>
</dbReference>
<comment type="subcellular location">
    <subcellularLocation>
        <location evidence="2">Cell membrane</location>
    </subcellularLocation>
</comment>
<dbReference type="GO" id="GO:0009927">
    <property type="term" value="F:histidine phosphotransfer kinase activity"/>
    <property type="evidence" value="ECO:0007669"/>
    <property type="project" value="TreeGrafter"/>
</dbReference>
<dbReference type="SUPFAM" id="SSF47384">
    <property type="entry name" value="Homodimeric domain of signal transducing histidine kinase"/>
    <property type="match status" value="1"/>
</dbReference>
<dbReference type="InterPro" id="IPR036890">
    <property type="entry name" value="HATPase_C_sf"/>
</dbReference>
<evidence type="ECO:0000256" key="11">
    <source>
        <dbReference type="ARBA" id="ARBA00023136"/>
    </source>
</evidence>
<keyword evidence="7" id="KW-0547">Nucleotide-binding</keyword>
<dbReference type="InterPro" id="IPR003594">
    <property type="entry name" value="HATPase_dom"/>
</dbReference>
<dbReference type="InterPro" id="IPR000700">
    <property type="entry name" value="PAS-assoc_C"/>
</dbReference>
<evidence type="ECO:0000256" key="5">
    <source>
        <dbReference type="ARBA" id="ARBA00022553"/>
    </source>
</evidence>
<dbReference type="InterPro" id="IPR011006">
    <property type="entry name" value="CheY-like_superfamily"/>
</dbReference>
<keyword evidence="10" id="KW-0902">Two-component regulatory system</keyword>
<evidence type="ECO:0000256" key="10">
    <source>
        <dbReference type="ARBA" id="ARBA00023012"/>
    </source>
</evidence>
<dbReference type="NCBIfam" id="TIGR00229">
    <property type="entry name" value="sensory_box"/>
    <property type="match status" value="1"/>
</dbReference>
<dbReference type="PROSITE" id="PS50113">
    <property type="entry name" value="PAC"/>
    <property type="match status" value="1"/>
</dbReference>
<dbReference type="CDD" id="cd06316">
    <property type="entry name" value="PBP1_ABC_sugar_binding-like"/>
    <property type="match status" value="1"/>
</dbReference>
<dbReference type="PRINTS" id="PR00344">
    <property type="entry name" value="BCTRLSENSOR"/>
</dbReference>
<gene>
    <name evidence="17" type="ORF">WQ57_14785</name>
</gene>
<evidence type="ECO:0000313" key="17">
    <source>
        <dbReference type="EMBL" id="KKK37220.1"/>
    </source>
</evidence>
<evidence type="ECO:0000256" key="2">
    <source>
        <dbReference type="ARBA" id="ARBA00004236"/>
    </source>
</evidence>
<keyword evidence="6" id="KW-0808">Transferase</keyword>
<protein>
    <recommendedName>
        <fullName evidence="3">histidine kinase</fullName>
        <ecNumber evidence="3">2.7.13.3</ecNumber>
    </recommendedName>
</protein>
<keyword evidence="18" id="KW-1185">Reference proteome</keyword>
<dbReference type="SUPFAM" id="SSF55874">
    <property type="entry name" value="ATPase domain of HSP90 chaperone/DNA topoisomerase II/histidine kinase"/>
    <property type="match status" value="1"/>
</dbReference>
<dbReference type="EC" id="2.7.13.3" evidence="3"/>
<keyword evidence="11" id="KW-0472">Membrane</keyword>
<evidence type="ECO:0000256" key="6">
    <source>
        <dbReference type="ARBA" id="ARBA00022679"/>
    </source>
</evidence>
<feature type="coiled-coil region" evidence="13">
    <location>
        <begin position="117"/>
        <end position="144"/>
    </location>
</feature>
<evidence type="ECO:0000256" key="9">
    <source>
        <dbReference type="ARBA" id="ARBA00022840"/>
    </source>
</evidence>
<evidence type="ECO:0000256" key="13">
    <source>
        <dbReference type="SAM" id="Coils"/>
    </source>
</evidence>
<name>A0A0M2SX81_9BACI</name>
<reference evidence="17 18" key="1">
    <citation type="submission" date="2015-04" db="EMBL/GenBank/DDBJ databases">
        <title>Taxonomic description and genome sequence of Bacillus campisalis sp. nov., a novel member of the genus Bacillus isolated from solar saltern.</title>
        <authorList>
            <person name="Mathan Kumar R."/>
            <person name="Kaur G."/>
            <person name="Kumar A."/>
            <person name="Singh N.K."/>
            <person name="Kaur N."/>
            <person name="Kumar N."/>
            <person name="Mayilraj S."/>
        </authorList>
    </citation>
    <scope>NUCLEOTIDE SEQUENCE [LARGE SCALE GENOMIC DNA]</scope>
    <source>
        <strain evidence="17 18">SA2-6</strain>
    </source>
</reference>
<dbReference type="InterPro" id="IPR001789">
    <property type="entry name" value="Sig_transdc_resp-reg_receiver"/>
</dbReference>
<dbReference type="SUPFAM" id="SSF53822">
    <property type="entry name" value="Periplasmic binding protein-like I"/>
    <property type="match status" value="1"/>
</dbReference>
<dbReference type="FunFam" id="1.10.287.130:FF:000038">
    <property type="entry name" value="Sensory transduction histidine kinase"/>
    <property type="match status" value="1"/>
</dbReference>
<feature type="domain" description="PAC" evidence="16">
    <location>
        <begin position="73"/>
        <end position="126"/>
    </location>
</feature>
<dbReference type="SMART" id="SM00448">
    <property type="entry name" value="REC"/>
    <property type="match status" value="1"/>
</dbReference>
<evidence type="ECO:0000256" key="7">
    <source>
        <dbReference type="ARBA" id="ARBA00022741"/>
    </source>
</evidence>
<dbReference type="CDD" id="cd00082">
    <property type="entry name" value="HisKA"/>
    <property type="match status" value="1"/>
</dbReference>
<feature type="domain" description="Response regulatory" evidence="15">
    <location>
        <begin position="385"/>
        <end position="502"/>
    </location>
</feature>
<accession>A0A0M2SX81</accession>
<dbReference type="SUPFAM" id="SSF52172">
    <property type="entry name" value="CheY-like"/>
    <property type="match status" value="1"/>
</dbReference>
<dbReference type="Proteomes" id="UP000034166">
    <property type="component" value="Unassembled WGS sequence"/>
</dbReference>
<dbReference type="FunFam" id="3.30.565.10:FF:000023">
    <property type="entry name" value="PAS domain-containing sensor histidine kinase"/>
    <property type="match status" value="1"/>
</dbReference>
<evidence type="ECO:0000256" key="1">
    <source>
        <dbReference type="ARBA" id="ARBA00000085"/>
    </source>
</evidence>
<sequence length="845" mass="94552">MKGSKYISQSGFHDTGMIFKYVWTGNEFLHTFYEGDLLYKLGFSPDEVIGKTLKELHHDDYDTFSLLERYYMQAWEGQYVEYEGEYRGIQYITYLRPISQGEKITEVVGTCIDITARKEQEAALTQAKEEAEKANAAKSEFLSKMSHELRTPLNGILGFAQLLEMDQSLNFEQRDFVQEILNGGNHLLDLINDILDLSRIESGKLKVTVEEVHLSAVLQESINIIQPLAKRNNITIHQNLDEYKNTKVLADHTRLKQVLLNLLENAIKYNHEFGHVTVYSRLEENAQFIHVADTGTGLSEEEYAKVWVPFYRIEGTDEEGTGIGLSLVKQLVQLMDGTIGVRSEKGKGSDFFFSLPLSRESKAAIRWIPQANLPPANEHKADHYRLLYIEDNEANQQLVKNILKTEPEFTLLSARTGKDGLDLAAADEADLILLDLSLPDMSGYEVFTALKKDDKTKNSAIIAVSANAMPADIRRTLGLGFDNYVTKPIHVKEFIATIRETLNNTFIQNIPTHKILSTGPYGEQAVSAKTLQLTFEEVKRIKEKKPKAVISMHYAVSDWSRSQLEGVKSTFEKMGIEVVAVKNAHFNWKKQVEDIEALLALKPDILVSIPVDPVKTADIYQKAVQAGVRLVFMENIPMGFRHGRDYVSVVSADNYGNGAEAAHIMAEKLGGKGKIGAIYHEADFFATAQRMEAFEETINTQYPEVKIIVRRGIRGPHEGEKAAREILAEHPALDGLFVVWDVPAEGALAAAREAEKHDLVITTIDLGINVALEIAQDGLIKGAGAQLPYQQGVAEAILAGYAVLDKSTPPYVAVPALKVKRENLLEAWKLVYNQDAPYIIQSARQ</sequence>
<feature type="domain" description="Histidine kinase" evidence="14">
    <location>
        <begin position="144"/>
        <end position="359"/>
    </location>
</feature>
<keyword evidence="9" id="KW-0067">ATP-binding</keyword>
<keyword evidence="4" id="KW-1003">Cell membrane</keyword>
<evidence type="ECO:0000313" key="18">
    <source>
        <dbReference type="Proteomes" id="UP000034166"/>
    </source>
</evidence>
<feature type="modified residue" description="4-aspartylphosphate" evidence="12">
    <location>
        <position position="435"/>
    </location>
</feature>
<evidence type="ECO:0000259" key="14">
    <source>
        <dbReference type="PROSITE" id="PS50109"/>
    </source>
</evidence>
<evidence type="ECO:0000256" key="8">
    <source>
        <dbReference type="ARBA" id="ARBA00022777"/>
    </source>
</evidence>
<dbReference type="GO" id="GO:0005524">
    <property type="term" value="F:ATP binding"/>
    <property type="evidence" value="ECO:0007669"/>
    <property type="project" value="UniProtKB-KW"/>
</dbReference>
<dbReference type="InterPro" id="IPR035965">
    <property type="entry name" value="PAS-like_dom_sf"/>
</dbReference>
<dbReference type="SMART" id="SM00387">
    <property type="entry name" value="HATPase_c"/>
    <property type="match status" value="1"/>
</dbReference>
<dbReference type="Gene3D" id="3.30.450.20">
    <property type="entry name" value="PAS domain"/>
    <property type="match status" value="1"/>
</dbReference>
<dbReference type="InterPro" id="IPR004358">
    <property type="entry name" value="Sig_transdc_His_kin-like_C"/>
</dbReference>
<dbReference type="OrthoDB" id="9790669at2"/>
<keyword evidence="8 17" id="KW-0418">Kinase</keyword>
<dbReference type="InterPro" id="IPR005467">
    <property type="entry name" value="His_kinase_dom"/>
</dbReference>
<evidence type="ECO:0000256" key="3">
    <source>
        <dbReference type="ARBA" id="ARBA00012438"/>
    </source>
</evidence>
<dbReference type="Pfam" id="PF00512">
    <property type="entry name" value="HisKA"/>
    <property type="match status" value="1"/>
</dbReference>
<comment type="catalytic activity">
    <reaction evidence="1">
        <text>ATP + protein L-histidine = ADP + protein N-phospho-L-histidine.</text>
        <dbReference type="EC" id="2.7.13.3"/>
    </reaction>
</comment>
<evidence type="ECO:0000259" key="16">
    <source>
        <dbReference type="PROSITE" id="PS50113"/>
    </source>
</evidence>
<keyword evidence="13" id="KW-0175">Coiled coil</keyword>
<dbReference type="SMART" id="SM00388">
    <property type="entry name" value="HisKA"/>
    <property type="match status" value="1"/>
</dbReference>
<dbReference type="InterPro" id="IPR000014">
    <property type="entry name" value="PAS"/>
</dbReference>
<dbReference type="RefSeq" id="WP_046524558.1">
    <property type="nucleotide sequence ID" value="NZ_LAYY01000016.1"/>
</dbReference>
<dbReference type="PATRIC" id="fig|1408103.3.peg.3321"/>
<comment type="caution">
    <text evidence="17">The sequence shown here is derived from an EMBL/GenBank/DDBJ whole genome shotgun (WGS) entry which is preliminary data.</text>
</comment>
<dbReference type="SUPFAM" id="SSF55785">
    <property type="entry name" value="PYP-like sensor domain (PAS domain)"/>
    <property type="match status" value="1"/>
</dbReference>
<dbReference type="Pfam" id="PF00072">
    <property type="entry name" value="Response_reg"/>
    <property type="match status" value="1"/>
</dbReference>
<dbReference type="Pfam" id="PF02518">
    <property type="entry name" value="HATPase_c"/>
    <property type="match status" value="1"/>
</dbReference>
<evidence type="ECO:0000259" key="15">
    <source>
        <dbReference type="PROSITE" id="PS50110"/>
    </source>
</evidence>
<dbReference type="InterPro" id="IPR028082">
    <property type="entry name" value="Peripla_BP_I"/>
</dbReference>
<dbReference type="InterPro" id="IPR025997">
    <property type="entry name" value="SBP_2_dom"/>
</dbReference>
<dbReference type="PANTHER" id="PTHR43047:SF72">
    <property type="entry name" value="OSMOSENSING HISTIDINE PROTEIN KINASE SLN1"/>
    <property type="match status" value="1"/>
</dbReference>
<dbReference type="PROSITE" id="PS50109">
    <property type="entry name" value="HIS_KIN"/>
    <property type="match status" value="1"/>
</dbReference>
<evidence type="ECO:0000256" key="4">
    <source>
        <dbReference type="ARBA" id="ARBA00022475"/>
    </source>
</evidence>
<dbReference type="PROSITE" id="PS50110">
    <property type="entry name" value="RESPONSE_REGULATORY"/>
    <property type="match status" value="1"/>
</dbReference>
<dbReference type="Gene3D" id="3.30.565.10">
    <property type="entry name" value="Histidine kinase-like ATPase, C-terminal domain"/>
    <property type="match status" value="1"/>
</dbReference>
<dbReference type="GO" id="GO:0000155">
    <property type="term" value="F:phosphorelay sensor kinase activity"/>
    <property type="evidence" value="ECO:0007669"/>
    <property type="project" value="InterPro"/>
</dbReference>
<dbReference type="PANTHER" id="PTHR43047">
    <property type="entry name" value="TWO-COMPONENT HISTIDINE PROTEIN KINASE"/>
    <property type="match status" value="1"/>
</dbReference>
<keyword evidence="5 12" id="KW-0597">Phosphoprotein</keyword>
<dbReference type="CDD" id="cd00130">
    <property type="entry name" value="PAS"/>
    <property type="match status" value="1"/>
</dbReference>
<proteinExistence type="predicted"/>
<dbReference type="Pfam" id="PF13407">
    <property type="entry name" value="Peripla_BP_4"/>
    <property type="match status" value="1"/>
</dbReference>
<dbReference type="AlphaFoldDB" id="A0A0M2SX81"/>
<dbReference type="Gene3D" id="3.40.50.2300">
    <property type="match status" value="3"/>
</dbReference>